<dbReference type="EMBL" id="JOKM01000007">
    <property type="protein sequence ID" value="KGB26481.1"/>
    <property type="molecule type" value="Genomic_DNA"/>
</dbReference>
<gene>
    <name evidence="1" type="ORF">AtDm6_0184</name>
</gene>
<proteinExistence type="predicted"/>
<keyword evidence="2" id="KW-1185">Reference proteome</keyword>
<evidence type="ECO:0000313" key="2">
    <source>
        <dbReference type="Proteomes" id="UP000029448"/>
    </source>
</evidence>
<comment type="caution">
    <text evidence="1">The sequence shown here is derived from an EMBL/GenBank/DDBJ whole genome shotgun (WGS) entry which is preliminary data.</text>
</comment>
<dbReference type="AlphaFoldDB" id="A0A094ZWW6"/>
<protein>
    <submittedName>
        <fullName evidence="1">Uncharacterized protein</fullName>
    </submittedName>
</protein>
<reference evidence="1 2" key="1">
    <citation type="submission" date="2014-06" db="EMBL/GenBank/DDBJ databases">
        <title>Functional and comparative genomic analyses of the Drosophila gut microbiota identify candidate symbiosis factors.</title>
        <authorList>
            <person name="Newell P.D."/>
            <person name="Chaston J.M."/>
            <person name="Douglas A.E."/>
        </authorList>
    </citation>
    <scope>NUCLEOTIDE SEQUENCE [LARGE SCALE GENOMIC DNA]</scope>
    <source>
        <strain evidence="1 2">DmCS_006</strain>
    </source>
</reference>
<organism evidence="1 2">
    <name type="scientific">Acetobacter tropicalis</name>
    <dbReference type="NCBI Taxonomy" id="104102"/>
    <lineage>
        <taxon>Bacteria</taxon>
        <taxon>Pseudomonadati</taxon>
        <taxon>Pseudomonadota</taxon>
        <taxon>Alphaproteobacteria</taxon>
        <taxon>Acetobacterales</taxon>
        <taxon>Acetobacteraceae</taxon>
        <taxon>Acetobacter</taxon>
    </lineage>
</organism>
<name>A0A094ZWW6_9PROT</name>
<sequence>MSSLTLRGYSPSFFQKSGNCSVSNMLASVKDTKSEIFIKMKTFYQKNSNLYCFP</sequence>
<evidence type="ECO:0000313" key="1">
    <source>
        <dbReference type="EMBL" id="KGB26481.1"/>
    </source>
</evidence>
<dbReference type="Proteomes" id="UP000029448">
    <property type="component" value="Unassembled WGS sequence"/>
</dbReference>
<accession>A0A094ZWW6</accession>